<proteinExistence type="predicted"/>
<keyword evidence="2" id="KW-0732">Signal</keyword>
<dbReference type="EMBL" id="PDXB01000002">
    <property type="protein sequence ID" value="RYN37537.1"/>
    <property type="molecule type" value="Genomic_DNA"/>
</dbReference>
<gene>
    <name evidence="3" type="ORF">AA0115_g1218</name>
</gene>
<keyword evidence="1" id="KW-1133">Transmembrane helix</keyword>
<comment type="caution">
    <text evidence="3">The sequence shown here is derived from an EMBL/GenBank/DDBJ whole genome shotgun (WGS) entry which is preliminary data.</text>
</comment>
<dbReference type="AlphaFoldDB" id="A0AB37X0K6"/>
<evidence type="ECO:0000313" key="3">
    <source>
        <dbReference type="EMBL" id="RYN37537.1"/>
    </source>
</evidence>
<name>A0AB37X0K6_9PLEO</name>
<evidence type="ECO:0000256" key="2">
    <source>
        <dbReference type="SAM" id="SignalP"/>
    </source>
</evidence>
<protein>
    <recommendedName>
        <fullName evidence="5">Transmembrane protein</fullName>
    </recommendedName>
</protein>
<evidence type="ECO:0000256" key="1">
    <source>
        <dbReference type="SAM" id="Phobius"/>
    </source>
</evidence>
<feature type="chain" id="PRO_5044223462" description="Transmembrane protein" evidence="2">
    <location>
        <begin position="22"/>
        <end position="178"/>
    </location>
</feature>
<keyword evidence="1" id="KW-0812">Transmembrane</keyword>
<evidence type="ECO:0008006" key="5">
    <source>
        <dbReference type="Google" id="ProtNLM"/>
    </source>
</evidence>
<sequence>MRTIVTLHLFANYTGAALVLAQDITVTYTSTLTLPVFGCLTHLPTTTTSTVSPRMFTATTQPISTTIAILYQTAPPTPISSPPPSTTTTEPTCHPDIEMSTHSTSRHPLWIQPATISLLCYDFVVIAAFAWCWVMGWFWWWKKIDRRDVQRVRETEEWRRRLVVNEEFEREMRRLGMV</sequence>
<evidence type="ECO:0000313" key="4">
    <source>
        <dbReference type="Proteomes" id="UP000292340"/>
    </source>
</evidence>
<keyword evidence="1" id="KW-0472">Membrane</keyword>
<feature type="transmembrane region" description="Helical" evidence="1">
    <location>
        <begin position="116"/>
        <end position="141"/>
    </location>
</feature>
<reference evidence="3" key="2">
    <citation type="journal article" date="2019" name="bioRxiv">
        <title>Genomics, evolutionary history and diagnostics of the Alternaria alternata species group including apple and Asian pear pathotypes.</title>
        <authorList>
            <person name="Armitage A.D."/>
            <person name="Cockerton H.M."/>
            <person name="Sreenivasaprasad S."/>
            <person name="Woodhall J.W."/>
            <person name="Lane C.R."/>
            <person name="Harrison R.J."/>
            <person name="Clarkson J.P."/>
        </authorList>
    </citation>
    <scope>NUCLEOTIDE SEQUENCE</scope>
    <source>
        <strain evidence="3">FERA 1164</strain>
    </source>
</reference>
<reference evidence="3" key="1">
    <citation type="submission" date="2017-10" db="EMBL/GenBank/DDBJ databases">
        <authorList>
            <person name="Armitage A.D."/>
            <person name="Barbara D.J."/>
            <person name="Woodhall J.W."/>
            <person name="Sreenivasaprasad S."/>
            <person name="Lane C.R."/>
            <person name="Clarkson J.P."/>
            <person name="Harrison R.J."/>
        </authorList>
    </citation>
    <scope>NUCLEOTIDE SEQUENCE</scope>
    <source>
        <strain evidence="3">FERA 1164</strain>
    </source>
</reference>
<feature type="signal peptide" evidence="2">
    <location>
        <begin position="1"/>
        <end position="21"/>
    </location>
</feature>
<dbReference type="Proteomes" id="UP000292340">
    <property type="component" value="Unassembled WGS sequence"/>
</dbReference>
<accession>A0AB37X0K6</accession>
<organism evidence="3 4">
    <name type="scientific">Alternaria tenuissima</name>
    <dbReference type="NCBI Taxonomy" id="119927"/>
    <lineage>
        <taxon>Eukaryota</taxon>
        <taxon>Fungi</taxon>
        <taxon>Dikarya</taxon>
        <taxon>Ascomycota</taxon>
        <taxon>Pezizomycotina</taxon>
        <taxon>Dothideomycetes</taxon>
        <taxon>Pleosporomycetidae</taxon>
        <taxon>Pleosporales</taxon>
        <taxon>Pleosporineae</taxon>
        <taxon>Pleosporaceae</taxon>
        <taxon>Alternaria</taxon>
        <taxon>Alternaria sect. Alternaria</taxon>
        <taxon>Alternaria alternata complex</taxon>
    </lineage>
</organism>